<dbReference type="InterPro" id="IPR023395">
    <property type="entry name" value="MCP_dom_sf"/>
</dbReference>
<evidence type="ECO:0000256" key="11">
    <source>
        <dbReference type="RuleBase" id="RU000488"/>
    </source>
</evidence>
<keyword evidence="5" id="KW-0677">Repeat</keyword>
<dbReference type="Pfam" id="PF00153">
    <property type="entry name" value="Mito_carr"/>
    <property type="match status" value="2"/>
</dbReference>
<keyword evidence="7 12" id="KW-1133">Transmembrane helix</keyword>
<dbReference type="PANTHER" id="PTHR21252">
    <property type="entry name" value="TB1 PROTEIN-RELATED"/>
    <property type="match status" value="1"/>
</dbReference>
<dbReference type="InterPro" id="IPR039158">
    <property type="entry name" value="SLC25A46"/>
</dbReference>
<keyword evidence="14" id="KW-1185">Reference proteome</keyword>
<gene>
    <name evidence="13" type="ORF">RI129_012147</name>
</gene>
<dbReference type="PANTHER" id="PTHR21252:SF2">
    <property type="entry name" value="MITOCHONDRIAL OUTER MEMBRANE PROTEIN SLC25A46"/>
    <property type="match status" value="1"/>
</dbReference>
<evidence type="ECO:0000256" key="12">
    <source>
        <dbReference type="SAM" id="Phobius"/>
    </source>
</evidence>
<reference evidence="13 14" key="1">
    <citation type="journal article" date="2024" name="Insects">
        <title>An Improved Chromosome-Level Genome Assembly of the Firefly Pyrocoelia pectoralis.</title>
        <authorList>
            <person name="Fu X."/>
            <person name="Meyer-Rochow V.B."/>
            <person name="Ballantyne L."/>
            <person name="Zhu X."/>
        </authorList>
    </citation>
    <scope>NUCLEOTIDE SEQUENCE [LARGE SCALE GENOMIC DNA]</scope>
    <source>
        <strain evidence="13">XCY_ONT2</strain>
    </source>
</reference>
<protein>
    <recommendedName>
        <fullName evidence="15">Solute carrier family 25 member 46</fullName>
    </recommendedName>
</protein>
<dbReference type="Proteomes" id="UP001329430">
    <property type="component" value="Chromosome 9"/>
</dbReference>
<keyword evidence="8" id="KW-0496">Mitochondrion</keyword>
<sequence>MIGMDRYRLRRYPNEMGISYNVNEPSLNDLQSDYDDEINFENPLSDNTSSNYVDPDKEATFKKFIGTSVSLVSLLAENLLSHPFVVLRRQCQVHNKSNQYHVLPVNLVPVICHLHRHQGLTTLWKGLGSALLVRGMTLGVEDLLSKITPWPKEMYRGMSVKSFFQHIFLKGASFSIIMPYYCASLVETVQSDIASEKPGMLDVFREGTMRLFNIGGNSKGRMLPVWILIFPTITFGIIRYLFTSTVKAGTFRLLQVHTKEMNPSTTLPKDISNVGLVHDLELNSSIIAIVTSDIVFYPFETILHRLYLQGTRTIIDNLDSGKSVVPILTNYNNPTDCFESCLSTEGVFGLYKGFGALMLQYMAHIFLVQITKFLLTEITAIYRGRRSPSLPVKVQNELMIKDNQLS</sequence>
<dbReference type="SUPFAM" id="SSF103506">
    <property type="entry name" value="Mitochondrial carrier"/>
    <property type="match status" value="1"/>
</dbReference>
<dbReference type="Gene3D" id="1.50.40.10">
    <property type="entry name" value="Mitochondrial carrier domain"/>
    <property type="match status" value="2"/>
</dbReference>
<evidence type="ECO:0000313" key="14">
    <source>
        <dbReference type="Proteomes" id="UP001329430"/>
    </source>
</evidence>
<dbReference type="EMBL" id="JAVRBK010000009">
    <property type="protein sequence ID" value="KAK5639655.1"/>
    <property type="molecule type" value="Genomic_DNA"/>
</dbReference>
<accession>A0AAN7UYK5</accession>
<keyword evidence="4 10" id="KW-0812">Transmembrane</keyword>
<keyword evidence="3 11" id="KW-0813">Transport</keyword>
<feature type="transmembrane region" description="Helical" evidence="12">
    <location>
        <begin position="223"/>
        <end position="242"/>
    </location>
</feature>
<evidence type="ECO:0000313" key="13">
    <source>
        <dbReference type="EMBL" id="KAK5639655.1"/>
    </source>
</evidence>
<evidence type="ECO:0000256" key="7">
    <source>
        <dbReference type="ARBA" id="ARBA00022989"/>
    </source>
</evidence>
<dbReference type="InterPro" id="IPR018108">
    <property type="entry name" value="MCP_transmembrane"/>
</dbReference>
<evidence type="ECO:0000256" key="3">
    <source>
        <dbReference type="ARBA" id="ARBA00022448"/>
    </source>
</evidence>
<evidence type="ECO:0000256" key="6">
    <source>
        <dbReference type="ARBA" id="ARBA00022787"/>
    </source>
</evidence>
<comment type="subcellular location">
    <subcellularLocation>
        <location evidence="1">Mitochondrion outer membrane</location>
        <topology evidence="1">Multi-pass membrane protein</topology>
    </subcellularLocation>
</comment>
<evidence type="ECO:0000256" key="2">
    <source>
        <dbReference type="ARBA" id="ARBA00006375"/>
    </source>
</evidence>
<evidence type="ECO:0000256" key="1">
    <source>
        <dbReference type="ARBA" id="ARBA00004374"/>
    </source>
</evidence>
<evidence type="ECO:0000256" key="4">
    <source>
        <dbReference type="ARBA" id="ARBA00022692"/>
    </source>
</evidence>
<dbReference type="PROSITE" id="PS50920">
    <property type="entry name" value="SOLCAR"/>
    <property type="match status" value="1"/>
</dbReference>
<dbReference type="GO" id="GO:0005741">
    <property type="term" value="C:mitochondrial outer membrane"/>
    <property type="evidence" value="ECO:0007669"/>
    <property type="project" value="UniProtKB-SubCell"/>
</dbReference>
<keyword evidence="9 10" id="KW-0472">Membrane</keyword>
<feature type="repeat" description="Solcar" evidence="10">
    <location>
        <begin position="276"/>
        <end position="382"/>
    </location>
</feature>
<dbReference type="GO" id="GO:0090149">
    <property type="term" value="P:mitochondrial membrane fission"/>
    <property type="evidence" value="ECO:0007669"/>
    <property type="project" value="InterPro"/>
</dbReference>
<dbReference type="AlphaFoldDB" id="A0AAN7UYK5"/>
<comment type="similarity">
    <text evidence="2 11">Belongs to the mitochondrial carrier (TC 2.A.29) family.</text>
</comment>
<organism evidence="13 14">
    <name type="scientific">Pyrocoelia pectoralis</name>
    <dbReference type="NCBI Taxonomy" id="417401"/>
    <lineage>
        <taxon>Eukaryota</taxon>
        <taxon>Metazoa</taxon>
        <taxon>Ecdysozoa</taxon>
        <taxon>Arthropoda</taxon>
        <taxon>Hexapoda</taxon>
        <taxon>Insecta</taxon>
        <taxon>Pterygota</taxon>
        <taxon>Neoptera</taxon>
        <taxon>Endopterygota</taxon>
        <taxon>Coleoptera</taxon>
        <taxon>Polyphaga</taxon>
        <taxon>Elateriformia</taxon>
        <taxon>Elateroidea</taxon>
        <taxon>Lampyridae</taxon>
        <taxon>Lampyrinae</taxon>
        <taxon>Pyrocoelia</taxon>
    </lineage>
</organism>
<evidence type="ECO:0000256" key="8">
    <source>
        <dbReference type="ARBA" id="ARBA00023128"/>
    </source>
</evidence>
<evidence type="ECO:0000256" key="9">
    <source>
        <dbReference type="ARBA" id="ARBA00023136"/>
    </source>
</evidence>
<keyword evidence="6" id="KW-1000">Mitochondrion outer membrane</keyword>
<evidence type="ECO:0008006" key="15">
    <source>
        <dbReference type="Google" id="ProtNLM"/>
    </source>
</evidence>
<evidence type="ECO:0000256" key="5">
    <source>
        <dbReference type="ARBA" id="ARBA00022737"/>
    </source>
</evidence>
<evidence type="ECO:0000256" key="10">
    <source>
        <dbReference type="PROSITE-ProRule" id="PRU00282"/>
    </source>
</evidence>
<name>A0AAN7UYK5_9COLE</name>
<proteinExistence type="inferred from homology"/>
<comment type="caution">
    <text evidence="13">The sequence shown here is derived from an EMBL/GenBank/DDBJ whole genome shotgun (WGS) entry which is preliminary data.</text>
</comment>